<dbReference type="Proteomes" id="UP000663874">
    <property type="component" value="Unassembled WGS sequence"/>
</dbReference>
<proteinExistence type="predicted"/>
<evidence type="ECO:0000313" key="1">
    <source>
        <dbReference type="EMBL" id="CAF4323450.1"/>
    </source>
</evidence>
<reference evidence="1" key="1">
    <citation type="submission" date="2021-02" db="EMBL/GenBank/DDBJ databases">
        <authorList>
            <person name="Nowell W R."/>
        </authorList>
    </citation>
    <scope>NUCLEOTIDE SEQUENCE</scope>
</reference>
<sequence>GANIAVIKCRGVVIGTGLNTEIGKKTTKMIKL</sequence>
<name>A0A820J9B2_9BILA</name>
<organism evidence="1 2">
    <name type="scientific">Rotaria sordida</name>
    <dbReference type="NCBI Taxonomy" id="392033"/>
    <lineage>
        <taxon>Eukaryota</taxon>
        <taxon>Metazoa</taxon>
        <taxon>Spiralia</taxon>
        <taxon>Gnathifera</taxon>
        <taxon>Rotifera</taxon>
        <taxon>Eurotatoria</taxon>
        <taxon>Bdelloidea</taxon>
        <taxon>Philodinida</taxon>
        <taxon>Philodinidae</taxon>
        <taxon>Rotaria</taxon>
    </lineage>
</organism>
<dbReference type="EMBL" id="CAJOBE010040161">
    <property type="protein sequence ID" value="CAF4323450.1"/>
    <property type="molecule type" value="Genomic_DNA"/>
</dbReference>
<gene>
    <name evidence="1" type="ORF">FNK824_LOCUS41422</name>
</gene>
<accession>A0A820J9B2</accession>
<dbReference type="AlphaFoldDB" id="A0A820J9B2"/>
<comment type="caution">
    <text evidence="1">The sequence shown here is derived from an EMBL/GenBank/DDBJ whole genome shotgun (WGS) entry which is preliminary data.</text>
</comment>
<protein>
    <submittedName>
        <fullName evidence="1">Uncharacterized protein</fullName>
    </submittedName>
</protein>
<feature type="non-terminal residue" evidence="1">
    <location>
        <position position="1"/>
    </location>
</feature>
<evidence type="ECO:0000313" key="2">
    <source>
        <dbReference type="Proteomes" id="UP000663874"/>
    </source>
</evidence>